<evidence type="ECO:0000256" key="2">
    <source>
        <dbReference type="ARBA" id="ARBA00022448"/>
    </source>
</evidence>
<dbReference type="GO" id="GO:0005886">
    <property type="term" value="C:plasma membrane"/>
    <property type="evidence" value="ECO:0007669"/>
    <property type="project" value="UniProtKB-SubCell"/>
</dbReference>
<dbReference type="InterPro" id="IPR011701">
    <property type="entry name" value="MFS"/>
</dbReference>
<reference evidence="10" key="1">
    <citation type="submission" date="2016-10" db="EMBL/GenBank/DDBJ databases">
        <authorList>
            <person name="Varghese N."/>
            <person name="Submissions S."/>
        </authorList>
    </citation>
    <scope>NUCLEOTIDE SEQUENCE [LARGE SCALE GENOMIC DNA]</scope>
    <source>
        <strain evidence="10">OK042</strain>
    </source>
</reference>
<evidence type="ECO:0000256" key="3">
    <source>
        <dbReference type="ARBA" id="ARBA00022475"/>
    </source>
</evidence>
<comment type="subcellular location">
    <subcellularLocation>
        <location evidence="1">Cell membrane</location>
        <topology evidence="1">Multi-pass membrane protein</topology>
    </subcellularLocation>
</comment>
<dbReference type="RefSeq" id="WP_258957704.1">
    <property type="nucleotide sequence ID" value="NZ_FORT01000007.1"/>
</dbReference>
<gene>
    <name evidence="9" type="ORF">SAMN05518846_10755</name>
</gene>
<evidence type="ECO:0000313" key="10">
    <source>
        <dbReference type="Proteomes" id="UP000198915"/>
    </source>
</evidence>
<keyword evidence="2" id="KW-0813">Transport</keyword>
<accession>A0A1I3VNN0</accession>
<feature type="transmembrane region" description="Helical" evidence="7">
    <location>
        <begin position="134"/>
        <end position="153"/>
    </location>
</feature>
<dbReference type="PRINTS" id="PR01035">
    <property type="entry name" value="TCRTETA"/>
</dbReference>
<feature type="transmembrane region" description="Helical" evidence="7">
    <location>
        <begin position="307"/>
        <end position="329"/>
    </location>
</feature>
<feature type="transmembrane region" description="Helical" evidence="7">
    <location>
        <begin position="78"/>
        <end position="97"/>
    </location>
</feature>
<feature type="transmembrane region" description="Helical" evidence="7">
    <location>
        <begin position="214"/>
        <end position="238"/>
    </location>
</feature>
<evidence type="ECO:0000256" key="4">
    <source>
        <dbReference type="ARBA" id="ARBA00022692"/>
    </source>
</evidence>
<dbReference type="InterPro" id="IPR036259">
    <property type="entry name" value="MFS_trans_sf"/>
</dbReference>
<proteinExistence type="predicted"/>
<sequence>MEKWRRNLYILYVGQFLAMASMSCVTPFLPLYLQEMGLTDHDEVLLWSSLIYGANLLTAFLFAPIWGKVADQHGRKLMLIRSGLGMAITISLMGVASGPIHLLLLRLLNGVLSGFSPAAIALTATSTPKEKSGYALGILHSGSVAGTICGPLLGGLLADQFGFRAVFFATGCCILAATLIVIFWVTENFEKKGEKPEKTGFVDDFKQIVARKPIASLILSATIVRTAMIGTLPLIPLYVQLLAPSQDNVVLFAGMATAAMGIANMIAAPQLGKLGDKFGSHRIFIGAVSGAILFFVPQAFVQNLWQLIALRFGTGACLGGLMPSVNALIRQFAPKGMESRTYSYVNCACFLGGLVGSLGMGAIASWFGLPMIFIGSAVLLLLDLVWMKVAVYPQIRREQEEASLLRDQQIAK</sequence>
<name>A0A1I3VNN0_9BACL</name>
<feature type="transmembrane region" description="Helical" evidence="7">
    <location>
        <begin position="45"/>
        <end position="66"/>
    </location>
</feature>
<keyword evidence="6 7" id="KW-0472">Membrane</keyword>
<keyword evidence="5 7" id="KW-1133">Transmembrane helix</keyword>
<dbReference type="InterPro" id="IPR020846">
    <property type="entry name" value="MFS_dom"/>
</dbReference>
<keyword evidence="4 7" id="KW-0812">Transmembrane</keyword>
<feature type="transmembrane region" description="Helical" evidence="7">
    <location>
        <begin position="9"/>
        <end position="33"/>
    </location>
</feature>
<evidence type="ECO:0000256" key="5">
    <source>
        <dbReference type="ARBA" id="ARBA00022989"/>
    </source>
</evidence>
<dbReference type="Pfam" id="PF07690">
    <property type="entry name" value="MFS_1"/>
    <property type="match status" value="2"/>
</dbReference>
<feature type="transmembrane region" description="Helical" evidence="7">
    <location>
        <begin position="283"/>
        <end position="301"/>
    </location>
</feature>
<dbReference type="PROSITE" id="PS50850">
    <property type="entry name" value="MFS"/>
    <property type="match status" value="1"/>
</dbReference>
<evidence type="ECO:0000256" key="7">
    <source>
        <dbReference type="SAM" id="Phobius"/>
    </source>
</evidence>
<evidence type="ECO:0000313" key="9">
    <source>
        <dbReference type="EMBL" id="SFJ95741.1"/>
    </source>
</evidence>
<feature type="domain" description="Major facilitator superfamily (MFS) profile" evidence="8">
    <location>
        <begin position="7"/>
        <end position="395"/>
    </location>
</feature>
<dbReference type="Gene3D" id="1.20.1250.20">
    <property type="entry name" value="MFS general substrate transporter like domains"/>
    <property type="match status" value="2"/>
</dbReference>
<dbReference type="SUPFAM" id="SSF103473">
    <property type="entry name" value="MFS general substrate transporter"/>
    <property type="match status" value="1"/>
</dbReference>
<evidence type="ECO:0000256" key="1">
    <source>
        <dbReference type="ARBA" id="ARBA00004651"/>
    </source>
</evidence>
<organism evidence="9 10">
    <name type="scientific">Brevibacillus centrosporus</name>
    <dbReference type="NCBI Taxonomy" id="54910"/>
    <lineage>
        <taxon>Bacteria</taxon>
        <taxon>Bacillati</taxon>
        <taxon>Bacillota</taxon>
        <taxon>Bacilli</taxon>
        <taxon>Bacillales</taxon>
        <taxon>Paenibacillaceae</taxon>
        <taxon>Brevibacillus</taxon>
    </lineage>
</organism>
<dbReference type="EMBL" id="FORT01000007">
    <property type="protein sequence ID" value="SFJ95741.1"/>
    <property type="molecule type" value="Genomic_DNA"/>
</dbReference>
<dbReference type="PROSITE" id="PS51257">
    <property type="entry name" value="PROKAR_LIPOPROTEIN"/>
    <property type="match status" value="1"/>
</dbReference>
<dbReference type="InterPro" id="IPR001958">
    <property type="entry name" value="Tet-R_TetA/multi-R_MdtG-like"/>
</dbReference>
<evidence type="ECO:0000256" key="6">
    <source>
        <dbReference type="ARBA" id="ARBA00023136"/>
    </source>
</evidence>
<feature type="transmembrane region" description="Helical" evidence="7">
    <location>
        <begin position="165"/>
        <end position="185"/>
    </location>
</feature>
<feature type="transmembrane region" description="Helical" evidence="7">
    <location>
        <begin position="341"/>
        <end position="360"/>
    </location>
</feature>
<feature type="transmembrane region" description="Helical" evidence="7">
    <location>
        <begin position="103"/>
        <end position="122"/>
    </location>
</feature>
<feature type="transmembrane region" description="Helical" evidence="7">
    <location>
        <begin position="366"/>
        <end position="387"/>
    </location>
</feature>
<dbReference type="PANTHER" id="PTHR43414">
    <property type="entry name" value="MULTIDRUG RESISTANCE PROTEIN MDTG"/>
    <property type="match status" value="1"/>
</dbReference>
<feature type="transmembrane region" description="Helical" evidence="7">
    <location>
        <begin position="250"/>
        <end position="271"/>
    </location>
</feature>
<dbReference type="GO" id="GO:0022857">
    <property type="term" value="F:transmembrane transporter activity"/>
    <property type="evidence" value="ECO:0007669"/>
    <property type="project" value="InterPro"/>
</dbReference>
<dbReference type="Proteomes" id="UP000198915">
    <property type="component" value="Unassembled WGS sequence"/>
</dbReference>
<dbReference type="PANTHER" id="PTHR43414:SF6">
    <property type="entry name" value="MULTIDRUG RESISTANCE PROTEIN MDTG"/>
    <property type="match status" value="1"/>
</dbReference>
<dbReference type="AlphaFoldDB" id="A0A1I3VNN0"/>
<evidence type="ECO:0000259" key="8">
    <source>
        <dbReference type="PROSITE" id="PS50850"/>
    </source>
</evidence>
<protein>
    <submittedName>
        <fullName evidence="9">MFS transporter, DHA1 family, multidrug resistance protein</fullName>
    </submittedName>
</protein>
<keyword evidence="10" id="KW-1185">Reference proteome</keyword>
<keyword evidence="3" id="KW-1003">Cell membrane</keyword>
<dbReference type="STRING" id="1884381.SAMN05518846_10755"/>